<sequence>MKQYVAFLGSINVGGNRLKMVDLRDALEREEFTGVETVVASGNVLFTHEARPSEGLSEKIAYVLREYFSIDSFAVVCDRFQLGAAIDNNPFAADGEDNLVHTHFLEQSTTQTLFDAMLDAYQGRGPERLALGDDMVFIDYAEGVGRSRLTPGFLERRLGTRGTARNIRSLRRILDKMVV</sequence>
<dbReference type="InterPro" id="IPR012545">
    <property type="entry name" value="DUF1697"/>
</dbReference>
<protein>
    <submittedName>
        <fullName evidence="1">DUF1697 domain-containing protein</fullName>
    </submittedName>
</protein>
<evidence type="ECO:0000313" key="2">
    <source>
        <dbReference type="Proteomes" id="UP000284395"/>
    </source>
</evidence>
<organism evidence="1 2">
    <name type="scientific">Altericroceibacterium spongiae</name>
    <dbReference type="NCBI Taxonomy" id="2320269"/>
    <lineage>
        <taxon>Bacteria</taxon>
        <taxon>Pseudomonadati</taxon>
        <taxon>Pseudomonadota</taxon>
        <taxon>Alphaproteobacteria</taxon>
        <taxon>Sphingomonadales</taxon>
        <taxon>Erythrobacteraceae</taxon>
        <taxon>Altericroceibacterium</taxon>
    </lineage>
</organism>
<gene>
    <name evidence="1" type="ORF">D6851_00645</name>
</gene>
<dbReference type="Proteomes" id="UP000284395">
    <property type="component" value="Unassembled WGS sequence"/>
</dbReference>
<comment type="caution">
    <text evidence="1">The sequence shown here is derived from an EMBL/GenBank/DDBJ whole genome shotgun (WGS) entry which is preliminary data.</text>
</comment>
<keyword evidence="2" id="KW-1185">Reference proteome</keyword>
<dbReference type="Gene3D" id="3.30.70.1280">
    <property type="entry name" value="SP0830-like domains"/>
    <property type="match status" value="1"/>
</dbReference>
<dbReference type="OrthoDB" id="9806494at2"/>
<proteinExistence type="predicted"/>
<evidence type="ECO:0000313" key="1">
    <source>
        <dbReference type="EMBL" id="RKF23051.1"/>
    </source>
</evidence>
<reference evidence="1 2" key="1">
    <citation type="submission" date="2018-09" db="EMBL/GenBank/DDBJ databases">
        <title>Altererythrobacter spongiae sp. nov., isolated from a marine sponge.</title>
        <authorList>
            <person name="Zhuang L."/>
            <person name="Luo L."/>
        </authorList>
    </citation>
    <scope>NUCLEOTIDE SEQUENCE [LARGE SCALE GENOMIC DNA]</scope>
    <source>
        <strain evidence="1 2">HN-Y73</strain>
    </source>
</reference>
<dbReference type="Pfam" id="PF08002">
    <property type="entry name" value="DUF1697"/>
    <property type="match status" value="1"/>
</dbReference>
<dbReference type="PANTHER" id="PTHR36439:SF1">
    <property type="entry name" value="DUF1697 DOMAIN-CONTAINING PROTEIN"/>
    <property type="match status" value="1"/>
</dbReference>
<dbReference type="PIRSF" id="PIRSF008502">
    <property type="entry name" value="UCP008502"/>
    <property type="match status" value="1"/>
</dbReference>
<dbReference type="SUPFAM" id="SSF160379">
    <property type="entry name" value="SP0830-like"/>
    <property type="match status" value="1"/>
</dbReference>
<name>A0A420EQW3_9SPHN</name>
<accession>A0A420EQW3</accession>
<dbReference type="RefSeq" id="WP_120322955.1">
    <property type="nucleotide sequence ID" value="NZ_RAPF01000001.1"/>
</dbReference>
<dbReference type="AlphaFoldDB" id="A0A420EQW3"/>
<dbReference type="PANTHER" id="PTHR36439">
    <property type="entry name" value="BLL4334 PROTEIN"/>
    <property type="match status" value="1"/>
</dbReference>
<dbReference type="EMBL" id="RAPF01000001">
    <property type="protein sequence ID" value="RKF23051.1"/>
    <property type="molecule type" value="Genomic_DNA"/>
</dbReference>